<dbReference type="GO" id="GO:0051087">
    <property type="term" value="F:protein-folding chaperone binding"/>
    <property type="evidence" value="ECO:0007669"/>
    <property type="project" value="InterPro"/>
</dbReference>
<dbReference type="SUPFAM" id="SSF54236">
    <property type="entry name" value="Ubiquitin-like"/>
    <property type="match status" value="1"/>
</dbReference>
<feature type="domain" description="Ubiquitin-like" evidence="3">
    <location>
        <begin position="46"/>
        <end position="116"/>
    </location>
</feature>
<protein>
    <recommendedName>
        <fullName evidence="7">BAG family molecular chaperone regulator 4</fullName>
    </recommendedName>
</protein>
<dbReference type="Proteomes" id="UP001420932">
    <property type="component" value="Unassembled WGS sequence"/>
</dbReference>
<dbReference type="PANTHER" id="PTHR12329:SF16">
    <property type="entry name" value="BAG FAMILY MOLECULAR CHAPERONE REGULATOR 1"/>
    <property type="match status" value="1"/>
</dbReference>
<dbReference type="InterPro" id="IPR039773">
    <property type="entry name" value="BAG_chaperone_regulator"/>
</dbReference>
<sequence length="262" mass="29241">MKKSQVKGRVGAENGTEREGVVWEMRPGGMLVQKREEGDGVSGPGTVIKIRVSHGSSQHDLSLPAQFTFGELKRLLSQETGLEPREQRLLFRGKEREDHEWLHMVGVKDMAKILLMEDPASKERKLDEMKRDQGVTKGCEAINKVRAEVNKLAKKVTVLESSVRNGTKVVEKEFNVLTELLMVQLLNLDGIEAEGEAKVQRRIEVRRVQNLVETLDSLKAGKTPNAATVSTKWETFESGLGSLQAPAPLSSSRVTQDWEPFD</sequence>
<evidence type="ECO:0000259" key="4">
    <source>
        <dbReference type="PROSITE" id="PS51035"/>
    </source>
</evidence>
<evidence type="ECO:0000313" key="5">
    <source>
        <dbReference type="EMBL" id="KAK9168078.1"/>
    </source>
</evidence>
<evidence type="ECO:0000259" key="3">
    <source>
        <dbReference type="PROSITE" id="PS50053"/>
    </source>
</evidence>
<keyword evidence="1" id="KW-0143">Chaperone</keyword>
<dbReference type="PROSITE" id="PS51035">
    <property type="entry name" value="BAG"/>
    <property type="match status" value="1"/>
</dbReference>
<dbReference type="GO" id="GO:0000774">
    <property type="term" value="F:adenyl-nucleotide exchange factor activity"/>
    <property type="evidence" value="ECO:0007669"/>
    <property type="project" value="TreeGrafter"/>
</dbReference>
<evidence type="ECO:0000313" key="6">
    <source>
        <dbReference type="Proteomes" id="UP001420932"/>
    </source>
</evidence>
<reference evidence="5 6" key="1">
    <citation type="submission" date="2024-01" db="EMBL/GenBank/DDBJ databases">
        <title>Genome assemblies of Stephania.</title>
        <authorList>
            <person name="Yang L."/>
        </authorList>
    </citation>
    <scope>NUCLEOTIDE SEQUENCE [LARGE SCALE GENOMIC DNA]</scope>
    <source>
        <strain evidence="5">YNDBR</strain>
        <tissue evidence="5">Leaf</tissue>
    </source>
</reference>
<dbReference type="Pfam" id="PF02179">
    <property type="entry name" value="BAG"/>
    <property type="match status" value="1"/>
</dbReference>
<dbReference type="SMART" id="SM00213">
    <property type="entry name" value="UBQ"/>
    <property type="match status" value="1"/>
</dbReference>
<dbReference type="GO" id="GO:0050821">
    <property type="term" value="P:protein stabilization"/>
    <property type="evidence" value="ECO:0007669"/>
    <property type="project" value="TreeGrafter"/>
</dbReference>
<organism evidence="5 6">
    <name type="scientific">Stephania yunnanensis</name>
    <dbReference type="NCBI Taxonomy" id="152371"/>
    <lineage>
        <taxon>Eukaryota</taxon>
        <taxon>Viridiplantae</taxon>
        <taxon>Streptophyta</taxon>
        <taxon>Embryophyta</taxon>
        <taxon>Tracheophyta</taxon>
        <taxon>Spermatophyta</taxon>
        <taxon>Magnoliopsida</taxon>
        <taxon>Ranunculales</taxon>
        <taxon>Menispermaceae</taxon>
        <taxon>Menispermoideae</taxon>
        <taxon>Cissampelideae</taxon>
        <taxon>Stephania</taxon>
    </lineage>
</organism>
<gene>
    <name evidence="5" type="ORF">Syun_000218</name>
</gene>
<dbReference type="PANTHER" id="PTHR12329">
    <property type="entry name" value="BCL2-ASSOCIATED ATHANOGENE"/>
    <property type="match status" value="1"/>
</dbReference>
<dbReference type="SMART" id="SM00264">
    <property type="entry name" value="BAG"/>
    <property type="match status" value="1"/>
</dbReference>
<comment type="caution">
    <text evidence="5">The sequence shown here is derived from an EMBL/GenBank/DDBJ whole genome shotgun (WGS) entry which is preliminary data.</text>
</comment>
<feature type="region of interest" description="Disordered" evidence="2">
    <location>
        <begin position="1"/>
        <end position="21"/>
    </location>
</feature>
<evidence type="ECO:0000256" key="2">
    <source>
        <dbReference type="SAM" id="MobiDB-lite"/>
    </source>
</evidence>
<dbReference type="Gene3D" id="3.10.20.90">
    <property type="entry name" value="Phosphatidylinositol 3-kinase Catalytic Subunit, Chain A, domain 1"/>
    <property type="match status" value="1"/>
</dbReference>
<dbReference type="AlphaFoldDB" id="A0AAP0LCS4"/>
<dbReference type="GO" id="GO:0005737">
    <property type="term" value="C:cytoplasm"/>
    <property type="evidence" value="ECO:0007669"/>
    <property type="project" value="TreeGrafter"/>
</dbReference>
<dbReference type="InterPro" id="IPR029071">
    <property type="entry name" value="Ubiquitin-like_domsf"/>
</dbReference>
<feature type="domain" description="BAG" evidence="4">
    <location>
        <begin position="141"/>
        <end position="219"/>
    </location>
</feature>
<dbReference type="PROSITE" id="PS50053">
    <property type="entry name" value="UBIQUITIN_2"/>
    <property type="match status" value="1"/>
</dbReference>
<name>A0AAP0LCS4_9MAGN</name>
<dbReference type="InterPro" id="IPR000626">
    <property type="entry name" value="Ubiquitin-like_dom"/>
</dbReference>
<dbReference type="InterPro" id="IPR036533">
    <property type="entry name" value="BAG_dom_sf"/>
</dbReference>
<dbReference type="EMBL" id="JBBNAF010000001">
    <property type="protein sequence ID" value="KAK9168078.1"/>
    <property type="molecule type" value="Genomic_DNA"/>
</dbReference>
<dbReference type="Gene3D" id="1.20.58.120">
    <property type="entry name" value="BAG domain"/>
    <property type="match status" value="1"/>
</dbReference>
<proteinExistence type="predicted"/>
<dbReference type="Pfam" id="PF00240">
    <property type="entry name" value="ubiquitin"/>
    <property type="match status" value="1"/>
</dbReference>
<evidence type="ECO:0008006" key="7">
    <source>
        <dbReference type="Google" id="ProtNLM"/>
    </source>
</evidence>
<accession>A0AAP0LCS4</accession>
<dbReference type="SUPFAM" id="SSF63491">
    <property type="entry name" value="BAG domain"/>
    <property type="match status" value="1"/>
</dbReference>
<evidence type="ECO:0000256" key="1">
    <source>
        <dbReference type="ARBA" id="ARBA00023186"/>
    </source>
</evidence>
<keyword evidence="6" id="KW-1185">Reference proteome</keyword>
<dbReference type="InterPro" id="IPR003103">
    <property type="entry name" value="BAG_domain"/>
</dbReference>